<keyword evidence="1" id="KW-0732">Signal</keyword>
<keyword evidence="3" id="KW-1185">Reference proteome</keyword>
<evidence type="ECO:0008006" key="4">
    <source>
        <dbReference type="Google" id="ProtNLM"/>
    </source>
</evidence>
<sequence length="172" mass="19352">MKSSFAFFILFSLFSFANVINARKDTGEYWRAVMNDQPIPEAIQGLIRADPTALPSVSNERADCHTTESNKKKNFVKYFGPEPTITVYDNGIKPKKDKSFSEDFDPRPNVSIYVDGVLKVQKSVTEDFEPRPNVSVYHDDATLKGEKSFAEDFEPGPNVSIYDNGVGLKEKN</sequence>
<organism evidence="2 3">
    <name type="scientific">Dovyalis caffra</name>
    <dbReference type="NCBI Taxonomy" id="77055"/>
    <lineage>
        <taxon>Eukaryota</taxon>
        <taxon>Viridiplantae</taxon>
        <taxon>Streptophyta</taxon>
        <taxon>Embryophyta</taxon>
        <taxon>Tracheophyta</taxon>
        <taxon>Spermatophyta</taxon>
        <taxon>Magnoliopsida</taxon>
        <taxon>eudicotyledons</taxon>
        <taxon>Gunneridae</taxon>
        <taxon>Pentapetalae</taxon>
        <taxon>rosids</taxon>
        <taxon>fabids</taxon>
        <taxon>Malpighiales</taxon>
        <taxon>Salicaceae</taxon>
        <taxon>Flacourtieae</taxon>
        <taxon>Dovyalis</taxon>
    </lineage>
</organism>
<evidence type="ECO:0000256" key="1">
    <source>
        <dbReference type="SAM" id="SignalP"/>
    </source>
</evidence>
<dbReference type="InterPro" id="IPR024489">
    <property type="entry name" value="Organ_specific_prot"/>
</dbReference>
<evidence type="ECO:0000313" key="2">
    <source>
        <dbReference type="EMBL" id="CAK7329717.1"/>
    </source>
</evidence>
<dbReference type="Pfam" id="PF10950">
    <property type="entry name" value="Organ_specific"/>
    <property type="match status" value="1"/>
</dbReference>
<dbReference type="PANTHER" id="PTHR33731:SF2">
    <property type="entry name" value="ORGAN-SPECIFIC PROTEIN S2-LIKE"/>
    <property type="match status" value="1"/>
</dbReference>
<dbReference type="EMBL" id="CAWUPB010000913">
    <property type="protein sequence ID" value="CAK7329717.1"/>
    <property type="molecule type" value="Genomic_DNA"/>
</dbReference>
<name>A0AAV1R7C9_9ROSI</name>
<proteinExistence type="predicted"/>
<comment type="caution">
    <text evidence="2">The sequence shown here is derived from an EMBL/GenBank/DDBJ whole genome shotgun (WGS) entry which is preliminary data.</text>
</comment>
<evidence type="ECO:0000313" key="3">
    <source>
        <dbReference type="Proteomes" id="UP001314170"/>
    </source>
</evidence>
<feature type="chain" id="PRO_5043471964" description="Organ-specific protein S2" evidence="1">
    <location>
        <begin position="23"/>
        <end position="172"/>
    </location>
</feature>
<dbReference type="PANTHER" id="PTHR33731">
    <property type="entry name" value="PROTEIN, PUTATIVE-RELATED"/>
    <property type="match status" value="1"/>
</dbReference>
<feature type="signal peptide" evidence="1">
    <location>
        <begin position="1"/>
        <end position="22"/>
    </location>
</feature>
<reference evidence="2 3" key="1">
    <citation type="submission" date="2024-01" db="EMBL/GenBank/DDBJ databases">
        <authorList>
            <person name="Waweru B."/>
        </authorList>
    </citation>
    <scope>NUCLEOTIDE SEQUENCE [LARGE SCALE GENOMIC DNA]</scope>
</reference>
<protein>
    <recommendedName>
        <fullName evidence="4">Organ-specific protein S2</fullName>
    </recommendedName>
</protein>
<gene>
    <name evidence="2" type="ORF">DCAF_LOCUS7474</name>
</gene>
<dbReference type="Proteomes" id="UP001314170">
    <property type="component" value="Unassembled WGS sequence"/>
</dbReference>
<dbReference type="AlphaFoldDB" id="A0AAV1R7C9"/>
<accession>A0AAV1R7C9</accession>